<name>A0ABQ3TGW6_9ACTN</name>
<dbReference type="InterPro" id="IPR012867">
    <property type="entry name" value="DUF1648"/>
</dbReference>
<evidence type="ECO:0000259" key="2">
    <source>
        <dbReference type="Pfam" id="PF07853"/>
    </source>
</evidence>
<sequence length="154" mass="15690">MSTHPAPPASLTRRAALVAAPFVVGAMATSIAFLLLRDSFPDKIATHFTLDGAADGYSSPATTLGQYMLLFVIEAAGTIAAGFSSRSALTTVRSLAVFASGLSAATAYALVAAMRAVGDSDGHGIQLPLYQLPVAIAVGAAVGAVVWLVSRRRA</sequence>
<keyword evidence="4" id="KW-1185">Reference proteome</keyword>
<feature type="transmembrane region" description="Helical" evidence="1">
    <location>
        <begin position="95"/>
        <end position="117"/>
    </location>
</feature>
<evidence type="ECO:0000313" key="3">
    <source>
        <dbReference type="EMBL" id="GHI79215.1"/>
    </source>
</evidence>
<keyword evidence="1" id="KW-0472">Membrane</keyword>
<organism evidence="3 4">
    <name type="scientific">Streptomyces spororaveus</name>
    <dbReference type="NCBI Taxonomy" id="284039"/>
    <lineage>
        <taxon>Bacteria</taxon>
        <taxon>Bacillati</taxon>
        <taxon>Actinomycetota</taxon>
        <taxon>Actinomycetes</taxon>
        <taxon>Kitasatosporales</taxon>
        <taxon>Streptomycetaceae</taxon>
        <taxon>Streptomyces</taxon>
    </lineage>
</organism>
<keyword evidence="1" id="KW-0812">Transmembrane</keyword>
<reference evidence="4" key="1">
    <citation type="submission" date="2023-07" db="EMBL/GenBank/DDBJ databases">
        <title>Whole genome shotgun sequence of Streptomyces spororaveus NBRC 15456.</title>
        <authorList>
            <person name="Komaki H."/>
            <person name="Tamura T."/>
        </authorList>
    </citation>
    <scope>NUCLEOTIDE SEQUENCE [LARGE SCALE GENOMIC DNA]</scope>
    <source>
        <strain evidence="4">NBRC 15456</strain>
    </source>
</reference>
<dbReference type="Proteomes" id="UP000608522">
    <property type="component" value="Unassembled WGS sequence"/>
</dbReference>
<feature type="transmembrane region" description="Helical" evidence="1">
    <location>
        <begin position="15"/>
        <end position="36"/>
    </location>
</feature>
<evidence type="ECO:0000313" key="4">
    <source>
        <dbReference type="Proteomes" id="UP000608522"/>
    </source>
</evidence>
<proteinExistence type="predicted"/>
<feature type="transmembrane region" description="Helical" evidence="1">
    <location>
        <begin position="129"/>
        <end position="149"/>
    </location>
</feature>
<keyword evidence="1" id="KW-1133">Transmembrane helix</keyword>
<dbReference type="RefSeq" id="WP_202200843.1">
    <property type="nucleotide sequence ID" value="NZ_BAAATO010000002.1"/>
</dbReference>
<dbReference type="Pfam" id="PF07853">
    <property type="entry name" value="DUF1648"/>
    <property type="match status" value="1"/>
</dbReference>
<comment type="caution">
    <text evidence="3">The sequence shown here is derived from an EMBL/GenBank/DDBJ whole genome shotgun (WGS) entry which is preliminary data.</text>
</comment>
<feature type="domain" description="DUF1648" evidence="2">
    <location>
        <begin position="28"/>
        <end position="62"/>
    </location>
</feature>
<accession>A0ABQ3TGW6</accession>
<evidence type="ECO:0000256" key="1">
    <source>
        <dbReference type="SAM" id="Phobius"/>
    </source>
</evidence>
<gene>
    <name evidence="3" type="ORF">Sspor_47760</name>
</gene>
<protein>
    <recommendedName>
        <fullName evidence="2">DUF1648 domain-containing protein</fullName>
    </recommendedName>
</protein>
<dbReference type="EMBL" id="BNED01000005">
    <property type="protein sequence ID" value="GHI79215.1"/>
    <property type="molecule type" value="Genomic_DNA"/>
</dbReference>